<dbReference type="Pfam" id="PF15384">
    <property type="entry name" value="PAXX"/>
    <property type="match status" value="1"/>
</dbReference>
<accession>A0A8S3QFJ2</accession>
<dbReference type="InterPro" id="IPR054134">
    <property type="entry name" value="PAXX_N"/>
</dbReference>
<dbReference type="CDD" id="cd22286">
    <property type="entry name" value="HD_PAXX_N"/>
    <property type="match status" value="1"/>
</dbReference>
<dbReference type="GO" id="GO:0070419">
    <property type="term" value="C:nonhomologous end joining complex"/>
    <property type="evidence" value="ECO:0007669"/>
    <property type="project" value="TreeGrafter"/>
</dbReference>
<evidence type="ECO:0000313" key="2">
    <source>
        <dbReference type="EMBL" id="CAG2193430.1"/>
    </source>
</evidence>
<dbReference type="Proteomes" id="UP000683360">
    <property type="component" value="Unassembled WGS sequence"/>
</dbReference>
<organism evidence="2 3">
    <name type="scientific">Mytilus edulis</name>
    <name type="common">Blue mussel</name>
    <dbReference type="NCBI Taxonomy" id="6550"/>
    <lineage>
        <taxon>Eukaryota</taxon>
        <taxon>Metazoa</taxon>
        <taxon>Spiralia</taxon>
        <taxon>Lophotrochozoa</taxon>
        <taxon>Mollusca</taxon>
        <taxon>Bivalvia</taxon>
        <taxon>Autobranchia</taxon>
        <taxon>Pteriomorphia</taxon>
        <taxon>Mytilida</taxon>
        <taxon>Mytiloidea</taxon>
        <taxon>Mytilidae</taxon>
        <taxon>Mytilinae</taxon>
        <taxon>Mytilus</taxon>
    </lineage>
</organism>
<dbReference type="GO" id="GO:0006303">
    <property type="term" value="P:double-strand break repair via nonhomologous end joining"/>
    <property type="evidence" value="ECO:0007669"/>
    <property type="project" value="InterPro"/>
</dbReference>
<evidence type="ECO:0000256" key="1">
    <source>
        <dbReference type="SAM" id="MobiDB-lite"/>
    </source>
</evidence>
<dbReference type="EMBL" id="CAJPWZ010000459">
    <property type="protein sequence ID" value="CAG2193430.1"/>
    <property type="molecule type" value="Genomic_DNA"/>
</dbReference>
<evidence type="ECO:0000313" key="3">
    <source>
        <dbReference type="Proteomes" id="UP000683360"/>
    </source>
</evidence>
<sequence>MTSLKNLVTESKVESLHAVVENGKQEFVCFTRLATNWIICITDGSEMYRTELDAEELESCRELAEISSMDTYLARIRKCFLDADLSISFVGTRATLSVGKSSVTINFDLFEAKAAEKKVELQNILFRLATTATSLEIDLEKANKTIDTLKAQKSQNTGGLMDFGPKMGTNPAKVKPKKTGMSVVNPTSKKRKAATGVVFD</sequence>
<protein>
    <submittedName>
        <fullName evidence="2">Uncharacterized protein</fullName>
    </submittedName>
</protein>
<gene>
    <name evidence="2" type="ORF">MEDL_8514</name>
</gene>
<name>A0A8S3QFJ2_MYTED</name>
<keyword evidence="3" id="KW-1185">Reference proteome</keyword>
<dbReference type="PANTHER" id="PTHR28586:SF1">
    <property type="entry name" value="PROTEIN PAXX"/>
    <property type="match status" value="1"/>
</dbReference>
<dbReference type="OrthoDB" id="5969703at2759"/>
<feature type="region of interest" description="Disordered" evidence="1">
    <location>
        <begin position="160"/>
        <end position="187"/>
    </location>
</feature>
<dbReference type="PANTHER" id="PTHR28586">
    <property type="entry name" value="PROTEIN PAXX"/>
    <property type="match status" value="1"/>
</dbReference>
<proteinExistence type="predicted"/>
<dbReference type="GO" id="GO:0005634">
    <property type="term" value="C:nucleus"/>
    <property type="evidence" value="ECO:0007669"/>
    <property type="project" value="TreeGrafter"/>
</dbReference>
<dbReference type="InterPro" id="IPR027873">
    <property type="entry name" value="PAXX"/>
</dbReference>
<comment type="caution">
    <text evidence="2">The sequence shown here is derived from an EMBL/GenBank/DDBJ whole genome shotgun (WGS) entry which is preliminary data.</text>
</comment>
<reference evidence="2" key="1">
    <citation type="submission" date="2021-03" db="EMBL/GenBank/DDBJ databases">
        <authorList>
            <person name="Bekaert M."/>
        </authorList>
    </citation>
    <scope>NUCLEOTIDE SEQUENCE</scope>
</reference>
<dbReference type="GO" id="GO:0035861">
    <property type="term" value="C:site of double-strand break"/>
    <property type="evidence" value="ECO:0007669"/>
    <property type="project" value="TreeGrafter"/>
</dbReference>
<dbReference type="GO" id="GO:0060090">
    <property type="term" value="F:molecular adaptor activity"/>
    <property type="evidence" value="ECO:0007669"/>
    <property type="project" value="TreeGrafter"/>
</dbReference>
<dbReference type="AlphaFoldDB" id="A0A8S3QFJ2"/>